<evidence type="ECO:0000313" key="16">
    <source>
        <dbReference type="Proteomes" id="UP000256561"/>
    </source>
</evidence>
<evidence type="ECO:0000256" key="12">
    <source>
        <dbReference type="ARBA" id="ARBA00048138"/>
    </source>
</evidence>
<evidence type="ECO:0000256" key="14">
    <source>
        <dbReference type="PIRSR" id="PIRSR604469-1"/>
    </source>
</evidence>
<dbReference type="Gene3D" id="3.40.50.1000">
    <property type="entry name" value="HAD superfamily/HAD-like"/>
    <property type="match status" value="1"/>
</dbReference>
<evidence type="ECO:0000256" key="2">
    <source>
        <dbReference type="ARBA" id="ARBA00005135"/>
    </source>
</evidence>
<dbReference type="CDD" id="cd07500">
    <property type="entry name" value="HAD_PSP"/>
    <property type="match status" value="1"/>
</dbReference>
<dbReference type="Pfam" id="PF12710">
    <property type="entry name" value="HAD"/>
    <property type="match status" value="1"/>
</dbReference>
<dbReference type="EC" id="3.1.3.3" evidence="4"/>
<gene>
    <name evidence="15" type="primary">serB</name>
    <name evidence="15" type="ORF">DXV75_02535</name>
</gene>
<dbReference type="OrthoDB" id="9792539at2"/>
<dbReference type="SFLD" id="SFLDG01136">
    <property type="entry name" value="C1.6:_Phosphoserine_Phosphatas"/>
    <property type="match status" value="1"/>
</dbReference>
<keyword evidence="16" id="KW-1185">Reference proteome</keyword>
<evidence type="ECO:0000256" key="10">
    <source>
        <dbReference type="ARBA" id="ARBA00023299"/>
    </source>
</evidence>
<keyword evidence="9" id="KW-0460">Magnesium</keyword>
<organism evidence="15 16">
    <name type="scientific">Alteromonas aestuariivivens</name>
    <dbReference type="NCBI Taxonomy" id="1938339"/>
    <lineage>
        <taxon>Bacteria</taxon>
        <taxon>Pseudomonadati</taxon>
        <taxon>Pseudomonadota</taxon>
        <taxon>Gammaproteobacteria</taxon>
        <taxon>Alteromonadales</taxon>
        <taxon>Alteromonadaceae</taxon>
        <taxon>Alteromonas/Salinimonas group</taxon>
        <taxon>Alteromonas</taxon>
    </lineage>
</organism>
<keyword evidence="10" id="KW-0718">Serine biosynthesis</keyword>
<evidence type="ECO:0000256" key="8">
    <source>
        <dbReference type="ARBA" id="ARBA00022801"/>
    </source>
</evidence>
<comment type="catalytic activity">
    <reaction evidence="12">
        <text>O-phospho-L-serine + H2O = L-serine + phosphate</text>
        <dbReference type="Rhea" id="RHEA:21208"/>
        <dbReference type="ChEBI" id="CHEBI:15377"/>
        <dbReference type="ChEBI" id="CHEBI:33384"/>
        <dbReference type="ChEBI" id="CHEBI:43474"/>
        <dbReference type="ChEBI" id="CHEBI:57524"/>
        <dbReference type="EC" id="3.1.3.3"/>
    </reaction>
</comment>
<dbReference type="GO" id="GO:0036424">
    <property type="term" value="F:L-phosphoserine phosphatase activity"/>
    <property type="evidence" value="ECO:0007669"/>
    <property type="project" value="InterPro"/>
</dbReference>
<dbReference type="InterPro" id="IPR004469">
    <property type="entry name" value="PSP"/>
</dbReference>
<evidence type="ECO:0000256" key="7">
    <source>
        <dbReference type="ARBA" id="ARBA00022723"/>
    </source>
</evidence>
<sequence>MVQPRVEEKGSMPRIVVAAQALTLHQLEGIFTALQSWCVAGPLVKHPFSERFGDTVVSAPVRQTRKGGLQQALGSVAETYHADIAVVNDSPLLTEPGLLVMDMDSTVIQIECIDEIAKLAGLGEQVAAVTAQAMRGELAFSESLISRVACLKGVPVAQLEQIRNQIPLMPGVATLIAVLKQHNWRVAIASGGFTYFADYLCLRLGLDEARSNTLEVQDGNLTGRVLGNIVDAKVKALTVQELQQKWQIADSQTIAMGDGANDLLMMETARLGVACHAKPIVNEKADVAIRYTGLQGLLYYLNC</sequence>
<evidence type="ECO:0000256" key="13">
    <source>
        <dbReference type="ARBA" id="ARBA00048523"/>
    </source>
</evidence>
<comment type="cofactor">
    <cofactor evidence="1">
        <name>Mg(2+)</name>
        <dbReference type="ChEBI" id="CHEBI:18420"/>
    </cofactor>
</comment>
<feature type="active site" description="Proton donor" evidence="14">
    <location>
        <position position="104"/>
    </location>
</feature>
<accession>A0A3D8MF37</accession>
<evidence type="ECO:0000256" key="6">
    <source>
        <dbReference type="ARBA" id="ARBA00022605"/>
    </source>
</evidence>
<proteinExistence type="inferred from homology"/>
<dbReference type="PANTHER" id="PTHR43344:SF2">
    <property type="entry name" value="PHOSPHOSERINE PHOSPHATASE"/>
    <property type="match status" value="1"/>
</dbReference>
<dbReference type="SFLD" id="SFLDF00029">
    <property type="entry name" value="phosphoserine_phosphatase"/>
    <property type="match status" value="1"/>
</dbReference>
<dbReference type="NCBIfam" id="TIGR01488">
    <property type="entry name" value="HAD-SF-IB"/>
    <property type="match status" value="1"/>
</dbReference>
<name>A0A3D8MF37_9ALTE</name>
<protein>
    <recommendedName>
        <fullName evidence="5">Phosphoserine phosphatase</fullName>
        <ecNumber evidence="4">3.1.3.3</ecNumber>
    </recommendedName>
    <alternativeName>
        <fullName evidence="11">O-phosphoserine phosphohydrolase</fullName>
    </alternativeName>
</protein>
<dbReference type="InterPro" id="IPR050582">
    <property type="entry name" value="HAD-like_SerB"/>
</dbReference>
<evidence type="ECO:0000256" key="11">
    <source>
        <dbReference type="ARBA" id="ARBA00031693"/>
    </source>
</evidence>
<keyword evidence="7" id="KW-0479">Metal-binding</keyword>
<dbReference type="GO" id="GO:0006564">
    <property type="term" value="P:L-serine biosynthetic process"/>
    <property type="evidence" value="ECO:0007669"/>
    <property type="project" value="UniProtKB-KW"/>
</dbReference>
<evidence type="ECO:0000313" key="15">
    <source>
        <dbReference type="EMBL" id="RDV29445.1"/>
    </source>
</evidence>
<dbReference type="UniPathway" id="UPA00135">
    <property type="reaction ID" value="UER00198"/>
</dbReference>
<dbReference type="SUPFAM" id="SSF56784">
    <property type="entry name" value="HAD-like"/>
    <property type="match status" value="1"/>
</dbReference>
<dbReference type="EMBL" id="QRHA01000001">
    <property type="protein sequence ID" value="RDV29445.1"/>
    <property type="molecule type" value="Genomic_DNA"/>
</dbReference>
<evidence type="ECO:0000256" key="4">
    <source>
        <dbReference type="ARBA" id="ARBA00012640"/>
    </source>
</evidence>
<dbReference type="GO" id="GO:0005737">
    <property type="term" value="C:cytoplasm"/>
    <property type="evidence" value="ECO:0007669"/>
    <property type="project" value="TreeGrafter"/>
</dbReference>
<dbReference type="AlphaFoldDB" id="A0A3D8MF37"/>
<evidence type="ECO:0000256" key="3">
    <source>
        <dbReference type="ARBA" id="ARBA00009184"/>
    </source>
</evidence>
<dbReference type="PANTHER" id="PTHR43344">
    <property type="entry name" value="PHOSPHOSERINE PHOSPHATASE"/>
    <property type="match status" value="1"/>
</dbReference>
<dbReference type="NCBIfam" id="TIGR00338">
    <property type="entry name" value="serB"/>
    <property type="match status" value="1"/>
</dbReference>
<comment type="similarity">
    <text evidence="3">Belongs to the HAD-like hydrolase superfamily. SerB family.</text>
</comment>
<feature type="active site" description="Nucleophile" evidence="14">
    <location>
        <position position="102"/>
    </location>
</feature>
<evidence type="ECO:0000256" key="5">
    <source>
        <dbReference type="ARBA" id="ARBA00015196"/>
    </source>
</evidence>
<dbReference type="SFLD" id="SFLDS00003">
    <property type="entry name" value="Haloacid_Dehalogenase"/>
    <property type="match status" value="1"/>
</dbReference>
<dbReference type="InterPro" id="IPR036412">
    <property type="entry name" value="HAD-like_sf"/>
</dbReference>
<dbReference type="InterPro" id="IPR023214">
    <property type="entry name" value="HAD_sf"/>
</dbReference>
<comment type="pathway">
    <text evidence="2">Amino-acid biosynthesis; L-serine biosynthesis; L-serine from 3-phospho-D-glycerate: step 3/3.</text>
</comment>
<comment type="catalytic activity">
    <reaction evidence="13">
        <text>O-phospho-D-serine + H2O = D-serine + phosphate</text>
        <dbReference type="Rhea" id="RHEA:24873"/>
        <dbReference type="ChEBI" id="CHEBI:15377"/>
        <dbReference type="ChEBI" id="CHEBI:35247"/>
        <dbReference type="ChEBI" id="CHEBI:43474"/>
        <dbReference type="ChEBI" id="CHEBI:58680"/>
        <dbReference type="EC" id="3.1.3.3"/>
    </reaction>
</comment>
<dbReference type="Proteomes" id="UP000256561">
    <property type="component" value="Unassembled WGS sequence"/>
</dbReference>
<comment type="caution">
    <text evidence="15">The sequence shown here is derived from an EMBL/GenBank/DDBJ whole genome shotgun (WGS) entry which is preliminary data.</text>
</comment>
<reference evidence="16" key="1">
    <citation type="submission" date="2018-08" db="EMBL/GenBank/DDBJ databases">
        <authorList>
            <person name="Zhang J."/>
            <person name="Du Z.-J."/>
        </authorList>
    </citation>
    <scope>NUCLEOTIDE SEQUENCE [LARGE SCALE GENOMIC DNA]</scope>
    <source>
        <strain evidence="16">KCTC 52655</strain>
    </source>
</reference>
<evidence type="ECO:0000256" key="9">
    <source>
        <dbReference type="ARBA" id="ARBA00022842"/>
    </source>
</evidence>
<evidence type="ECO:0000256" key="1">
    <source>
        <dbReference type="ARBA" id="ARBA00001946"/>
    </source>
</evidence>
<keyword evidence="6" id="KW-0028">Amino-acid biosynthesis</keyword>
<dbReference type="GO" id="GO:0000287">
    <property type="term" value="F:magnesium ion binding"/>
    <property type="evidence" value="ECO:0007669"/>
    <property type="project" value="TreeGrafter"/>
</dbReference>
<dbReference type="SFLD" id="SFLDG01137">
    <property type="entry name" value="C1.6.1:_Phosphoserine_Phosphat"/>
    <property type="match status" value="1"/>
</dbReference>
<keyword evidence="8 15" id="KW-0378">Hydrolase</keyword>